<keyword evidence="2" id="KW-1185">Reference proteome</keyword>
<gene>
    <name evidence="1" type="ORF">BDM02DRAFT_225932</name>
</gene>
<comment type="caution">
    <text evidence="1">The sequence shown here is derived from an EMBL/GenBank/DDBJ whole genome shotgun (WGS) entry which is preliminary data.</text>
</comment>
<name>A0ACB6ZRF5_THEGA</name>
<dbReference type="EMBL" id="MU117970">
    <property type="protein sequence ID" value="KAF9652159.1"/>
    <property type="molecule type" value="Genomic_DNA"/>
</dbReference>
<reference evidence="1" key="1">
    <citation type="submission" date="2019-10" db="EMBL/GenBank/DDBJ databases">
        <authorList>
            <consortium name="DOE Joint Genome Institute"/>
            <person name="Kuo A."/>
            <person name="Miyauchi S."/>
            <person name="Kiss E."/>
            <person name="Drula E."/>
            <person name="Kohler A."/>
            <person name="Sanchez-Garcia M."/>
            <person name="Andreopoulos B."/>
            <person name="Barry K.W."/>
            <person name="Bonito G."/>
            <person name="Buee M."/>
            <person name="Carver A."/>
            <person name="Chen C."/>
            <person name="Cichocki N."/>
            <person name="Clum A."/>
            <person name="Culley D."/>
            <person name="Crous P.W."/>
            <person name="Fauchery L."/>
            <person name="Girlanda M."/>
            <person name="Hayes R."/>
            <person name="Keri Z."/>
            <person name="Labutti K."/>
            <person name="Lipzen A."/>
            <person name="Lombard V."/>
            <person name="Magnuson J."/>
            <person name="Maillard F."/>
            <person name="Morin E."/>
            <person name="Murat C."/>
            <person name="Nolan M."/>
            <person name="Ohm R."/>
            <person name="Pangilinan J."/>
            <person name="Pereira M."/>
            <person name="Perotto S."/>
            <person name="Peter M."/>
            <person name="Riley R."/>
            <person name="Sitrit Y."/>
            <person name="Stielow B."/>
            <person name="Szollosi G."/>
            <person name="Zifcakova L."/>
            <person name="Stursova M."/>
            <person name="Spatafora J.W."/>
            <person name="Tedersoo L."/>
            <person name="Vaario L.-M."/>
            <person name="Yamada A."/>
            <person name="Yan M."/>
            <person name="Wang P."/>
            <person name="Xu J."/>
            <person name="Bruns T."/>
            <person name="Baldrian P."/>
            <person name="Vilgalys R."/>
            <person name="Henrissat B."/>
            <person name="Grigoriev I.V."/>
            <person name="Hibbett D."/>
            <person name="Nagy L.G."/>
            <person name="Martin F.M."/>
        </authorList>
    </citation>
    <scope>NUCLEOTIDE SEQUENCE</scope>
    <source>
        <strain evidence="1">P2</strain>
    </source>
</reference>
<reference evidence="1" key="2">
    <citation type="journal article" date="2020" name="Nat. Commun.">
        <title>Large-scale genome sequencing of mycorrhizal fungi provides insights into the early evolution of symbiotic traits.</title>
        <authorList>
            <person name="Miyauchi S."/>
            <person name="Kiss E."/>
            <person name="Kuo A."/>
            <person name="Drula E."/>
            <person name="Kohler A."/>
            <person name="Sanchez-Garcia M."/>
            <person name="Morin E."/>
            <person name="Andreopoulos B."/>
            <person name="Barry K.W."/>
            <person name="Bonito G."/>
            <person name="Buee M."/>
            <person name="Carver A."/>
            <person name="Chen C."/>
            <person name="Cichocki N."/>
            <person name="Clum A."/>
            <person name="Culley D."/>
            <person name="Crous P.W."/>
            <person name="Fauchery L."/>
            <person name="Girlanda M."/>
            <person name="Hayes R.D."/>
            <person name="Keri Z."/>
            <person name="LaButti K."/>
            <person name="Lipzen A."/>
            <person name="Lombard V."/>
            <person name="Magnuson J."/>
            <person name="Maillard F."/>
            <person name="Murat C."/>
            <person name="Nolan M."/>
            <person name="Ohm R.A."/>
            <person name="Pangilinan J."/>
            <person name="Pereira M.F."/>
            <person name="Perotto S."/>
            <person name="Peter M."/>
            <person name="Pfister S."/>
            <person name="Riley R."/>
            <person name="Sitrit Y."/>
            <person name="Stielow J.B."/>
            <person name="Szollosi G."/>
            <person name="Zifcakova L."/>
            <person name="Stursova M."/>
            <person name="Spatafora J.W."/>
            <person name="Tedersoo L."/>
            <person name="Vaario L.M."/>
            <person name="Yamada A."/>
            <person name="Yan M."/>
            <person name="Wang P."/>
            <person name="Xu J."/>
            <person name="Bruns T."/>
            <person name="Baldrian P."/>
            <person name="Vilgalys R."/>
            <person name="Dunand C."/>
            <person name="Henrissat B."/>
            <person name="Grigoriev I.V."/>
            <person name="Hibbett D."/>
            <person name="Nagy L.G."/>
            <person name="Martin F.M."/>
        </authorList>
    </citation>
    <scope>NUCLEOTIDE SEQUENCE</scope>
    <source>
        <strain evidence="1">P2</strain>
    </source>
</reference>
<dbReference type="Proteomes" id="UP000886501">
    <property type="component" value="Unassembled WGS sequence"/>
</dbReference>
<proteinExistence type="predicted"/>
<evidence type="ECO:0000313" key="1">
    <source>
        <dbReference type="EMBL" id="KAF9652159.1"/>
    </source>
</evidence>
<evidence type="ECO:0000313" key="2">
    <source>
        <dbReference type="Proteomes" id="UP000886501"/>
    </source>
</evidence>
<sequence>MDAQAYPGNGLSLSQLAFALNEELKRTAYSPFFTFDDISQLDRDISAALANIREWRNSFVRVNRIPLDILALVPTHLPFQKDHFRASHVCRHWRRTFLQHAALWSKLYLSNGEVYAKTLLERAKGSALDIVARFDNRIDVIRLLPPHAQQIKCLYFVYNHWMDIQRFSEINSGPLPLLRSLTINVVDEFSLDHPNVMTPPSLPLFANAVNLRVFSLHSERFPFLGHFVFPNLTTFELSAAPEAEGFRALELLNFMEASPMLRTVLIKIIAEIRLGDVPRGKAWLQNGNSHIVSFREAHVVYTQENRRQCHPTGNIPRFAFVERDCSSVFKKSHRRRLARDKIRS</sequence>
<organism evidence="1 2">
    <name type="scientific">Thelephora ganbajun</name>
    <name type="common">Ganba fungus</name>
    <dbReference type="NCBI Taxonomy" id="370292"/>
    <lineage>
        <taxon>Eukaryota</taxon>
        <taxon>Fungi</taxon>
        <taxon>Dikarya</taxon>
        <taxon>Basidiomycota</taxon>
        <taxon>Agaricomycotina</taxon>
        <taxon>Agaricomycetes</taxon>
        <taxon>Thelephorales</taxon>
        <taxon>Thelephoraceae</taxon>
        <taxon>Thelephora</taxon>
    </lineage>
</organism>
<accession>A0ACB6ZRF5</accession>
<protein>
    <submittedName>
        <fullName evidence="1">Uncharacterized protein</fullName>
    </submittedName>
</protein>